<feature type="domain" description="AAA+ ATPase" evidence="1">
    <location>
        <begin position="174"/>
        <end position="312"/>
    </location>
</feature>
<dbReference type="GO" id="GO:0016887">
    <property type="term" value="F:ATP hydrolysis activity"/>
    <property type="evidence" value="ECO:0007669"/>
    <property type="project" value="InterPro"/>
</dbReference>
<evidence type="ECO:0000259" key="1">
    <source>
        <dbReference type="SMART" id="SM00382"/>
    </source>
</evidence>
<evidence type="ECO:0000313" key="2">
    <source>
        <dbReference type="EMBL" id="EHL29042.1"/>
    </source>
</evidence>
<dbReference type="InterPro" id="IPR050168">
    <property type="entry name" value="AAA_ATPase_domain"/>
</dbReference>
<dbReference type="STRING" id="658187.LDG_9040"/>
<dbReference type="GO" id="GO:0005524">
    <property type="term" value="F:ATP binding"/>
    <property type="evidence" value="ECO:0007669"/>
    <property type="project" value="InterPro"/>
</dbReference>
<dbReference type="Gene3D" id="3.40.50.300">
    <property type="entry name" value="P-loop containing nucleotide triphosphate hydrolases"/>
    <property type="match status" value="2"/>
</dbReference>
<reference evidence="2 3" key="1">
    <citation type="journal article" date="2011" name="BMC Genomics">
        <title>Insight into cross-talk between intra-amoebal pathogens.</title>
        <authorList>
            <person name="Gimenez G."/>
            <person name="Bertelli C."/>
            <person name="Moliner C."/>
            <person name="Robert C."/>
            <person name="Raoult D."/>
            <person name="Fournier P.E."/>
            <person name="Greub G."/>
        </authorList>
    </citation>
    <scope>NUCLEOTIDE SEQUENCE [LARGE SCALE GENOMIC DNA]</scope>
    <source>
        <strain evidence="2 3">LLAP12</strain>
    </source>
</reference>
<dbReference type="SUPFAM" id="SSF52540">
    <property type="entry name" value="P-loop containing nucleoside triphosphate hydrolases"/>
    <property type="match status" value="2"/>
</dbReference>
<dbReference type="SMART" id="SM00382">
    <property type="entry name" value="AAA"/>
    <property type="match status" value="2"/>
</dbReference>
<dbReference type="OrthoDB" id="5651434at2"/>
<dbReference type="InterPro" id="IPR003959">
    <property type="entry name" value="ATPase_AAA_core"/>
</dbReference>
<dbReference type="eggNOG" id="COG1222">
    <property type="taxonomic scope" value="Bacteria"/>
</dbReference>
<dbReference type="InterPro" id="IPR027417">
    <property type="entry name" value="P-loop_NTPase"/>
</dbReference>
<sequence>MKKIEKNNGYQYAKWCYKIALMYQPSDETAIKNLEILSNHEPNNSPCTVKTQEYYEEAMSPTSDPKGQKLILEDIINSKEVAGLKFKGGKNWLHILSRLPFSELVEQAINQIITAGIDIYSRDPKSETPFFNTAPNNSKEMMELIRPGDFIGVDTQINSIRTFLETIKKNPHNEQHLLLVSGPPGVGKTELTRTIIKQQGYTITKFITGKKDDRYVNQLETRIIEFFEKLKKATEPTCVYMDEIDAMLPSSDNASKDMQKRIEAVVTQFQTSIDELKGTKIVIIGATNYYDRIKDTIKSRGGNCPVIFKLPNKDSRQLLVQDFLRFHKLESNSTIIQSIVNATSGWSPRDLKNYFDKVKNNQSPPNLMNPILDETFVACFNDFREAWEQKKTGHARIIAPKLKKSTPHERAMPLITEVLSANDTICDFIENPALYKKVNKNYKVHTLLSGPPGTGKTDFAALVVEKSNCPCFIIEPGLSLQTVSDTFSRAKACERAIIFIDEFDKYTSEFSSTRELIQTEMDGFNKSDNTLVVIAATNYLDRIAKPVLSRFGQKIALELPNTQQREKFITASILKLFADDEIKLKFKPDQSLQEEIDLDCKNLAREMDGFSIRDIQDVMDGLTPVLIKYIRLTVKSAQEEPFIESILKLIHKIKLSKEETQPPSFANYKSTFFAEIQRLKTSKQADPIDEPVIPSI</sequence>
<dbReference type="Pfam" id="PF00004">
    <property type="entry name" value="AAA"/>
    <property type="match status" value="2"/>
</dbReference>
<protein>
    <recommendedName>
        <fullName evidence="1">AAA+ ATPase domain-containing protein</fullName>
    </recommendedName>
</protein>
<name>G9EUP2_9GAMM</name>
<gene>
    <name evidence="2" type="ORF">LDG_9040</name>
</gene>
<dbReference type="CDD" id="cd19481">
    <property type="entry name" value="RecA-like_protease"/>
    <property type="match status" value="1"/>
</dbReference>
<dbReference type="PANTHER" id="PTHR23077">
    <property type="entry name" value="AAA-FAMILY ATPASE"/>
    <property type="match status" value="1"/>
</dbReference>
<dbReference type="RefSeq" id="WP_006872896.1">
    <property type="nucleotide sequence ID" value="NZ_JH413850.1"/>
</dbReference>
<feature type="domain" description="AAA+ ATPase" evidence="1">
    <location>
        <begin position="442"/>
        <end position="561"/>
    </location>
</feature>
<dbReference type="InParanoid" id="G9EUP2"/>
<dbReference type="PANTHER" id="PTHR23077:SF198">
    <property type="entry name" value="ATP-DEPENDENT ZINC METALLOPROTEASE FTSH"/>
    <property type="match status" value="1"/>
</dbReference>
<dbReference type="EMBL" id="JH413850">
    <property type="protein sequence ID" value="EHL29042.1"/>
    <property type="molecule type" value="Genomic_DNA"/>
</dbReference>
<accession>G9EUP2</accession>
<organism evidence="2 3">
    <name type="scientific">Legionella drancourtii LLAP12</name>
    <dbReference type="NCBI Taxonomy" id="658187"/>
    <lineage>
        <taxon>Bacteria</taxon>
        <taxon>Pseudomonadati</taxon>
        <taxon>Pseudomonadota</taxon>
        <taxon>Gammaproteobacteria</taxon>
        <taxon>Legionellales</taxon>
        <taxon>Legionellaceae</taxon>
        <taxon>Legionella</taxon>
    </lineage>
</organism>
<dbReference type="AlphaFoldDB" id="G9EUP2"/>
<dbReference type="HOGENOM" id="CLU_395762_0_0_6"/>
<evidence type="ECO:0000313" key="3">
    <source>
        <dbReference type="Proteomes" id="UP000002770"/>
    </source>
</evidence>
<dbReference type="Proteomes" id="UP000002770">
    <property type="component" value="Unassembled WGS sequence"/>
</dbReference>
<proteinExistence type="predicted"/>
<keyword evidence="3" id="KW-1185">Reference proteome</keyword>
<dbReference type="eggNOG" id="COG0465">
    <property type="taxonomic scope" value="Bacteria"/>
</dbReference>
<dbReference type="InterPro" id="IPR003593">
    <property type="entry name" value="AAA+_ATPase"/>
</dbReference>